<evidence type="ECO:0000313" key="4">
    <source>
        <dbReference type="Proteomes" id="UP001445335"/>
    </source>
</evidence>
<dbReference type="Pfam" id="PF13460">
    <property type="entry name" value="NAD_binding_10"/>
    <property type="match status" value="1"/>
</dbReference>
<feature type="region of interest" description="Disordered" evidence="1">
    <location>
        <begin position="374"/>
        <end position="485"/>
    </location>
</feature>
<dbReference type="PANTHER" id="PTHR47711">
    <property type="entry name" value="PROTEIN PLASTID TRANSCRIPTIONALLY ACTIVE 16, CHLOROPLASTIC"/>
    <property type="match status" value="1"/>
</dbReference>
<dbReference type="Gene3D" id="3.40.50.720">
    <property type="entry name" value="NAD(P)-binding Rossmann-like Domain"/>
    <property type="match status" value="1"/>
</dbReference>
<dbReference type="InterPro" id="IPR036291">
    <property type="entry name" value="NAD(P)-bd_dom_sf"/>
</dbReference>
<name>A0AAW1Q9M3_9CHLO</name>
<evidence type="ECO:0000259" key="2">
    <source>
        <dbReference type="Pfam" id="PF13460"/>
    </source>
</evidence>
<evidence type="ECO:0000313" key="3">
    <source>
        <dbReference type="EMBL" id="KAK9819063.1"/>
    </source>
</evidence>
<proteinExistence type="predicted"/>
<dbReference type="InterPro" id="IPR016040">
    <property type="entry name" value="NAD(P)-bd_dom"/>
</dbReference>
<feature type="domain" description="NAD(P)-binding" evidence="2">
    <location>
        <begin position="44"/>
        <end position="242"/>
    </location>
</feature>
<reference evidence="3 4" key="1">
    <citation type="journal article" date="2024" name="Nat. Commun.">
        <title>Phylogenomics reveals the evolutionary origins of lichenization in chlorophyte algae.</title>
        <authorList>
            <person name="Puginier C."/>
            <person name="Libourel C."/>
            <person name="Otte J."/>
            <person name="Skaloud P."/>
            <person name="Haon M."/>
            <person name="Grisel S."/>
            <person name="Petersen M."/>
            <person name="Berrin J.G."/>
            <person name="Delaux P.M."/>
            <person name="Dal Grande F."/>
            <person name="Keller J."/>
        </authorList>
    </citation>
    <scope>NUCLEOTIDE SEQUENCE [LARGE SCALE GENOMIC DNA]</scope>
    <source>
        <strain evidence="3 4">SAG 245.80</strain>
    </source>
</reference>
<dbReference type="Proteomes" id="UP001445335">
    <property type="component" value="Unassembled WGS sequence"/>
</dbReference>
<sequence>MTLPRSATRSGVRVTALQTVGTQPLFAKAKAFGGGSGEVFVAGGANGLVSTRLVQELLKSGEKVAAGAPCVPDAAAAQAVVDFAVRFELLGKAEAGRLRLVELDFSDSNALAAALPRRASTVVAVLGDTSGARNESRAALALLEAAEAVGAGRFVLVAPVGGSRGGGTVFSLFGGGGGTSSAQVEQAVANSSLATAIVRTGRIEADVPSGGRVELAPQGALPAGATISPTQVAHVVAQVLAQASGSVLLEAWAGDEAADGAADGRGDIAARVAEVLPAAAIEEEEAEEEEEPEAAPPPAAAPLGGLFGRAKAAAKGAADEAQELADDAPQPAKRMGGLFGRAKAAAKDTAEDVKEAVDKKPRKPVFGVLSRAMAAANDDEEEPAPKKGFFGGFGTQRLLTEPKEEPATASANPLATLFGGKTAKAEEAMQTRGGRARPAARGARGTQPVSAKTKARAAPAPPARRGSRGVPADDAPKPKRGGLLQVLGIAQQTVYNDE</sequence>
<keyword evidence="4" id="KW-1185">Reference proteome</keyword>
<feature type="compositionally biased region" description="Acidic residues" evidence="1">
    <location>
        <begin position="282"/>
        <end position="293"/>
    </location>
</feature>
<comment type="caution">
    <text evidence="3">The sequence shown here is derived from an EMBL/GenBank/DDBJ whole genome shotgun (WGS) entry which is preliminary data.</text>
</comment>
<dbReference type="EMBL" id="JALJOU010000133">
    <property type="protein sequence ID" value="KAK9819063.1"/>
    <property type="molecule type" value="Genomic_DNA"/>
</dbReference>
<organism evidence="3 4">
    <name type="scientific">Elliptochloris bilobata</name>
    <dbReference type="NCBI Taxonomy" id="381761"/>
    <lineage>
        <taxon>Eukaryota</taxon>
        <taxon>Viridiplantae</taxon>
        <taxon>Chlorophyta</taxon>
        <taxon>core chlorophytes</taxon>
        <taxon>Trebouxiophyceae</taxon>
        <taxon>Trebouxiophyceae incertae sedis</taxon>
        <taxon>Elliptochloris clade</taxon>
        <taxon>Elliptochloris</taxon>
    </lineage>
</organism>
<dbReference type="PANTHER" id="PTHR47711:SF2">
    <property type="entry name" value="PROTEIN PLASTID TRANSCRIPTIONALLY ACTIVE 16, CHLOROPLASTIC"/>
    <property type="match status" value="1"/>
</dbReference>
<evidence type="ECO:0000256" key="1">
    <source>
        <dbReference type="SAM" id="MobiDB-lite"/>
    </source>
</evidence>
<feature type="compositionally biased region" description="Low complexity" evidence="1">
    <location>
        <begin position="432"/>
        <end position="458"/>
    </location>
</feature>
<feature type="region of interest" description="Disordered" evidence="1">
    <location>
        <begin position="282"/>
        <end position="305"/>
    </location>
</feature>
<protein>
    <recommendedName>
        <fullName evidence="2">NAD(P)-binding domain-containing protein</fullName>
    </recommendedName>
</protein>
<dbReference type="SUPFAM" id="SSF51735">
    <property type="entry name" value="NAD(P)-binding Rossmann-fold domains"/>
    <property type="match status" value="1"/>
</dbReference>
<accession>A0AAW1Q9M3</accession>
<dbReference type="AlphaFoldDB" id="A0AAW1Q9M3"/>
<gene>
    <name evidence="3" type="ORF">WJX81_005190</name>
</gene>